<comment type="caution">
    <text evidence="23">The sequence shown here is derived from an EMBL/GenBank/DDBJ whole genome shotgun (WGS) entry which is preliminary data.</text>
</comment>
<name>A0A484BMV1_DRONA</name>
<reference evidence="23 24" key="1">
    <citation type="journal article" date="2019" name="J. Hered.">
        <title>An Improved Genome Assembly for Drosophila navojoa, the Basal Species in the mojavensis Cluster.</title>
        <authorList>
            <person name="Vanderlinde T."/>
            <person name="Dupim E.G."/>
            <person name="Nazario-Yepiz N.O."/>
            <person name="Carvalho A.B."/>
        </authorList>
    </citation>
    <scope>NUCLEOTIDE SEQUENCE [LARGE SCALE GENOMIC DNA]</scope>
    <source>
        <strain evidence="23">Navoj_Jal97</strain>
        <tissue evidence="23">Whole organism</tissue>
    </source>
</reference>
<evidence type="ECO:0000256" key="14">
    <source>
        <dbReference type="ARBA" id="ARBA00023288"/>
    </source>
</evidence>
<evidence type="ECO:0000256" key="17">
    <source>
        <dbReference type="PIRSR" id="PIRSR634016-4"/>
    </source>
</evidence>
<evidence type="ECO:0000259" key="20">
    <source>
        <dbReference type="Pfam" id="PF01433"/>
    </source>
</evidence>
<dbReference type="Pfam" id="PF17900">
    <property type="entry name" value="Peptidase_M1_N"/>
    <property type="match status" value="1"/>
</dbReference>
<organism evidence="23 24">
    <name type="scientific">Drosophila navojoa</name>
    <name type="common">Fruit fly</name>
    <dbReference type="NCBI Taxonomy" id="7232"/>
    <lineage>
        <taxon>Eukaryota</taxon>
        <taxon>Metazoa</taxon>
        <taxon>Ecdysozoa</taxon>
        <taxon>Arthropoda</taxon>
        <taxon>Hexapoda</taxon>
        <taxon>Insecta</taxon>
        <taxon>Pterygota</taxon>
        <taxon>Neoptera</taxon>
        <taxon>Endopterygota</taxon>
        <taxon>Diptera</taxon>
        <taxon>Brachycera</taxon>
        <taxon>Muscomorpha</taxon>
        <taxon>Ephydroidea</taxon>
        <taxon>Drosophilidae</taxon>
        <taxon>Drosophila</taxon>
    </lineage>
</organism>
<comment type="similarity">
    <text evidence="2 18">Belongs to the peptidase M1 family.</text>
</comment>
<gene>
    <name evidence="23" type="ORF">AWZ03_004238</name>
</gene>
<feature type="domain" description="ERAP1-like C-terminal" evidence="21">
    <location>
        <begin position="571"/>
        <end position="870"/>
    </location>
</feature>
<evidence type="ECO:0000256" key="16">
    <source>
        <dbReference type="PIRSR" id="PIRSR634016-3"/>
    </source>
</evidence>
<dbReference type="PANTHER" id="PTHR11533">
    <property type="entry name" value="PROTEASE M1 ZINC METALLOPROTEASE"/>
    <property type="match status" value="1"/>
</dbReference>
<dbReference type="GO" id="GO:0042277">
    <property type="term" value="F:peptide binding"/>
    <property type="evidence" value="ECO:0007669"/>
    <property type="project" value="TreeGrafter"/>
</dbReference>
<keyword evidence="14" id="KW-0449">Lipoprotein</keyword>
<evidence type="ECO:0000256" key="7">
    <source>
        <dbReference type="ARBA" id="ARBA00022723"/>
    </source>
</evidence>
<accession>A0A484BMV1</accession>
<dbReference type="Gene3D" id="2.60.40.1910">
    <property type="match status" value="1"/>
</dbReference>
<evidence type="ECO:0000259" key="21">
    <source>
        <dbReference type="Pfam" id="PF11838"/>
    </source>
</evidence>
<feature type="binding site" evidence="16">
    <location>
        <position position="338"/>
    </location>
    <ligand>
        <name>Zn(2+)</name>
        <dbReference type="ChEBI" id="CHEBI:29105"/>
        <note>catalytic</note>
    </ligand>
</feature>
<dbReference type="GO" id="GO:0043171">
    <property type="term" value="P:peptide catabolic process"/>
    <property type="evidence" value="ECO:0007669"/>
    <property type="project" value="TreeGrafter"/>
</dbReference>
<keyword evidence="11 18" id="KW-0482">Metalloprotease</keyword>
<evidence type="ECO:0000256" key="2">
    <source>
        <dbReference type="ARBA" id="ARBA00010136"/>
    </source>
</evidence>
<feature type="site" description="Transition state stabilizer" evidence="17">
    <location>
        <position position="420"/>
    </location>
</feature>
<evidence type="ECO:0000256" key="12">
    <source>
        <dbReference type="ARBA" id="ARBA00023136"/>
    </source>
</evidence>
<dbReference type="STRING" id="7232.A0A484BMV1"/>
<evidence type="ECO:0000256" key="11">
    <source>
        <dbReference type="ARBA" id="ARBA00023049"/>
    </source>
</evidence>
<evidence type="ECO:0000256" key="3">
    <source>
        <dbReference type="ARBA" id="ARBA00022438"/>
    </source>
</evidence>
<evidence type="ECO:0000256" key="19">
    <source>
        <dbReference type="SAM" id="SignalP"/>
    </source>
</evidence>
<dbReference type="EMBL" id="LSRL02000024">
    <property type="protein sequence ID" value="TDG49370.1"/>
    <property type="molecule type" value="Genomic_DNA"/>
</dbReference>
<dbReference type="InterPro" id="IPR034016">
    <property type="entry name" value="M1_APN-typ"/>
</dbReference>
<dbReference type="Gene3D" id="1.10.390.10">
    <property type="entry name" value="Neutral Protease Domain 2"/>
    <property type="match status" value="1"/>
</dbReference>
<evidence type="ECO:0000256" key="4">
    <source>
        <dbReference type="ARBA" id="ARBA00022475"/>
    </source>
</evidence>
<evidence type="ECO:0000256" key="13">
    <source>
        <dbReference type="ARBA" id="ARBA00023180"/>
    </source>
</evidence>
<comment type="cofactor">
    <cofactor evidence="16 18">
        <name>Zn(2+)</name>
        <dbReference type="ChEBI" id="CHEBI:29105"/>
    </cofactor>
    <text evidence="16 18">Binds 1 zinc ion per subunit.</text>
</comment>
<keyword evidence="8 19" id="KW-0732">Signal</keyword>
<feature type="domain" description="Aminopeptidase N-like N-terminal" evidence="22">
    <location>
        <begin position="31"/>
        <end position="225"/>
    </location>
</feature>
<dbReference type="CDD" id="cd09601">
    <property type="entry name" value="M1_APN-Q_like"/>
    <property type="match status" value="1"/>
</dbReference>
<keyword evidence="3 18" id="KW-0031">Aminopeptidase</keyword>
<dbReference type="OMA" id="YQLEMHF"/>
<keyword evidence="7 16" id="KW-0479">Metal-binding</keyword>
<proteinExistence type="inferred from homology"/>
<dbReference type="InterPro" id="IPR001930">
    <property type="entry name" value="Peptidase_M1"/>
</dbReference>
<keyword evidence="10 16" id="KW-0862">Zinc</keyword>
<keyword evidence="5" id="KW-0336">GPI-anchor</keyword>
<dbReference type="KEGG" id="dnv:108652875"/>
<keyword evidence="13" id="KW-0325">Glycoprotein</keyword>
<evidence type="ECO:0000256" key="9">
    <source>
        <dbReference type="ARBA" id="ARBA00022801"/>
    </source>
</evidence>
<dbReference type="FunFam" id="2.60.40.1730:FF:000016">
    <property type="entry name" value="Aminopeptidase"/>
    <property type="match status" value="1"/>
</dbReference>
<dbReference type="GO" id="GO:0006508">
    <property type="term" value="P:proteolysis"/>
    <property type="evidence" value="ECO:0007669"/>
    <property type="project" value="UniProtKB-KW"/>
</dbReference>
<feature type="active site" description="Proton acceptor" evidence="15">
    <location>
        <position position="335"/>
    </location>
</feature>
<dbReference type="GO" id="GO:0098552">
    <property type="term" value="C:side of membrane"/>
    <property type="evidence" value="ECO:0007669"/>
    <property type="project" value="UniProtKB-KW"/>
</dbReference>
<keyword evidence="12" id="KW-0472">Membrane</keyword>
<evidence type="ECO:0000256" key="1">
    <source>
        <dbReference type="ARBA" id="ARBA00004609"/>
    </source>
</evidence>
<dbReference type="OrthoDB" id="7881787at2759"/>
<evidence type="ECO:0000256" key="10">
    <source>
        <dbReference type="ARBA" id="ARBA00022833"/>
    </source>
</evidence>
<feature type="signal peptide" evidence="19">
    <location>
        <begin position="1"/>
        <end position="19"/>
    </location>
</feature>
<keyword evidence="9 18" id="KW-0378">Hydrolase</keyword>
<dbReference type="InterPro" id="IPR045357">
    <property type="entry name" value="Aminopeptidase_N-like_N"/>
</dbReference>
<dbReference type="GO" id="GO:0008270">
    <property type="term" value="F:zinc ion binding"/>
    <property type="evidence" value="ECO:0007669"/>
    <property type="project" value="UniProtKB-UniRule"/>
</dbReference>
<feature type="binding site" evidence="16">
    <location>
        <position position="357"/>
    </location>
    <ligand>
        <name>Zn(2+)</name>
        <dbReference type="ChEBI" id="CHEBI:29105"/>
        <note>catalytic</note>
    </ligand>
</feature>
<dbReference type="InterPro" id="IPR050344">
    <property type="entry name" value="Peptidase_M1_aminopeptidases"/>
</dbReference>
<dbReference type="InterPro" id="IPR014782">
    <property type="entry name" value="Peptidase_M1_dom"/>
</dbReference>
<dbReference type="AlphaFoldDB" id="A0A484BMV1"/>
<dbReference type="FunFam" id="1.10.390.10:FF:000013">
    <property type="entry name" value="Aminopeptidase N"/>
    <property type="match status" value="1"/>
</dbReference>
<dbReference type="Pfam" id="PF11838">
    <property type="entry name" value="ERAP1_C"/>
    <property type="match status" value="1"/>
</dbReference>
<evidence type="ECO:0000256" key="5">
    <source>
        <dbReference type="ARBA" id="ARBA00022622"/>
    </source>
</evidence>
<dbReference type="Pfam" id="PF01433">
    <property type="entry name" value="Peptidase_M1"/>
    <property type="match status" value="1"/>
</dbReference>
<dbReference type="SUPFAM" id="SSF55486">
    <property type="entry name" value="Metalloproteases ('zincins'), catalytic domain"/>
    <property type="match status" value="1"/>
</dbReference>
<evidence type="ECO:0000313" key="24">
    <source>
        <dbReference type="Proteomes" id="UP000295192"/>
    </source>
</evidence>
<dbReference type="GO" id="GO:0070006">
    <property type="term" value="F:metalloaminopeptidase activity"/>
    <property type="evidence" value="ECO:0007669"/>
    <property type="project" value="TreeGrafter"/>
</dbReference>
<feature type="binding site" evidence="16">
    <location>
        <position position="334"/>
    </location>
    <ligand>
        <name>Zn(2+)</name>
        <dbReference type="ChEBI" id="CHEBI:29105"/>
        <note>catalytic</note>
    </ligand>
</feature>
<dbReference type="SUPFAM" id="SSF63737">
    <property type="entry name" value="Leukotriene A4 hydrolase N-terminal domain"/>
    <property type="match status" value="1"/>
</dbReference>
<feature type="chain" id="PRO_5019760573" description="Aminopeptidase" evidence="19">
    <location>
        <begin position="20"/>
        <end position="908"/>
    </location>
</feature>
<dbReference type="GO" id="GO:0005615">
    <property type="term" value="C:extracellular space"/>
    <property type="evidence" value="ECO:0007669"/>
    <property type="project" value="TreeGrafter"/>
</dbReference>
<protein>
    <recommendedName>
        <fullName evidence="18">Aminopeptidase</fullName>
        <ecNumber evidence="18">3.4.11.-</ecNumber>
    </recommendedName>
</protein>
<dbReference type="InterPro" id="IPR024571">
    <property type="entry name" value="ERAP1-like_C_dom"/>
</dbReference>
<keyword evidence="4" id="KW-1003">Cell membrane</keyword>
<evidence type="ECO:0000259" key="22">
    <source>
        <dbReference type="Pfam" id="PF17900"/>
    </source>
</evidence>
<dbReference type="Proteomes" id="UP000295192">
    <property type="component" value="Unassembled WGS sequence"/>
</dbReference>
<evidence type="ECO:0000256" key="6">
    <source>
        <dbReference type="ARBA" id="ARBA00022670"/>
    </source>
</evidence>
<evidence type="ECO:0000313" key="23">
    <source>
        <dbReference type="EMBL" id="TDG49370.1"/>
    </source>
</evidence>
<comment type="subcellular location">
    <subcellularLocation>
        <location evidence="1">Cell membrane</location>
        <topology evidence="1">Lipid-anchor</topology>
        <topology evidence="1">GPI-anchor</topology>
    </subcellularLocation>
</comment>
<dbReference type="PANTHER" id="PTHR11533:SF253">
    <property type="entry name" value="AMINOPEPTIDASE-RELATED"/>
    <property type="match status" value="1"/>
</dbReference>
<dbReference type="EC" id="3.4.11.-" evidence="18"/>
<evidence type="ECO:0000256" key="18">
    <source>
        <dbReference type="RuleBase" id="RU364040"/>
    </source>
</evidence>
<dbReference type="Gene3D" id="2.60.40.1730">
    <property type="entry name" value="tricorn interacting facor f3 domain"/>
    <property type="match status" value="1"/>
</dbReference>
<feature type="domain" description="Peptidase M1 membrane alanine aminopeptidase" evidence="20">
    <location>
        <begin position="264"/>
        <end position="489"/>
    </location>
</feature>
<evidence type="ECO:0000256" key="15">
    <source>
        <dbReference type="PIRSR" id="PIRSR634016-1"/>
    </source>
</evidence>
<dbReference type="GO" id="GO:0005737">
    <property type="term" value="C:cytoplasm"/>
    <property type="evidence" value="ECO:0007669"/>
    <property type="project" value="TreeGrafter"/>
</dbReference>
<dbReference type="GO" id="GO:0005886">
    <property type="term" value="C:plasma membrane"/>
    <property type="evidence" value="ECO:0007669"/>
    <property type="project" value="UniProtKB-SubCell"/>
</dbReference>
<dbReference type="FunFam" id="2.60.40.1910:FF:000008">
    <property type="entry name" value="Aminopeptidase"/>
    <property type="match status" value="1"/>
</dbReference>
<dbReference type="PRINTS" id="PR00756">
    <property type="entry name" value="ALADIPTASE"/>
</dbReference>
<keyword evidence="24" id="KW-1185">Reference proteome</keyword>
<evidence type="ECO:0000256" key="8">
    <source>
        <dbReference type="ARBA" id="ARBA00022729"/>
    </source>
</evidence>
<sequence length="908" mass="104100">MPELMCCIVGLLLPAIVLSHDSSYRLPNALKPLHYDLRILTHLNAPQDLRFEGTVQIDLQVLHNTRDITLHAINLTIDEARITLSTRNGSRSHSVSRIERNETLEFYTMRLDGELQTHEQYVLGIPFSAALNANDVGYYSSSFRDPKTNQTHYLAATQFSPTFARLAFPCFDEPHLRATFQVTLGYHKNYTGMSNTPVSKCVDHGTLRDYVWCQHEPLLSTSTYLVAYAVHNLSSLPVVHSETHNNVSFRSWMPPDAVRDGSFTANFGPRALSYLEKLLKFVFPLRKVDQVALPSHKFSAMENWGLVTFKQTRFVHYDDELMQDKEDKSFTVAHEYGHQWFGNLVAISWWNDLWLKEGPSTYFGNLALDALMPEWGSLQRRVAEDLATFFCKDMYNDTIAISRDVQDSKSILGQFTPYAYEKGSLMMRMLHKWLGDEVFFMGIRNYLRRHAYDSVRQSDLWQAMQEAADLQGSGAAAGDIRLATVMDSWTLQKGYPLLNVIRNYSSSTVWIDQARFMLAADGGEPTCWWIPLTFVNQRQGNFDETQPQFWLECPSTGKTLRLRKDPAPNEWIMLNPQVNSIYRVNYDEPNWRMIIKTLNSADYGSIHALNRAQLLDDLLMLAATREQSYDLAFSMLEYLPREAEFLPWDRAVAMLNDRGQLLRGDQERIFRTFMKKLVTPLLLRTPQLNSAQLRAKSGSFAALYRLAYKEACRYDAADCISRVEGLTQDDANGSQVSADYRLIADCTSIELGNNVLFQAILKRFRASDSDAKKSAWATALGCSRDFGQLRPVLDYLIQATDKVTYNYYMQAVTSALERKHLATEIADHIMQHAKAINSKLSLKQIQILLNRIIGDLITELEDNQLRQQLRGLDKFEAQLQAALDRRDTNRYWLTNRAEHFIKALTKHT</sequence>
<keyword evidence="6 18" id="KW-0645">Protease</keyword>
<dbReference type="InterPro" id="IPR027268">
    <property type="entry name" value="Peptidase_M4/M1_CTD_sf"/>
</dbReference>
<dbReference type="InterPro" id="IPR042097">
    <property type="entry name" value="Aminopeptidase_N-like_N_sf"/>
</dbReference>
<dbReference type="Gene3D" id="1.25.50.20">
    <property type="match status" value="1"/>
</dbReference>